<dbReference type="SUPFAM" id="SSF56672">
    <property type="entry name" value="DNA/RNA polymerases"/>
    <property type="match status" value="1"/>
</dbReference>
<proteinExistence type="inferred from homology"/>
<reference evidence="5" key="3">
    <citation type="submission" date="2025-09" db="UniProtKB">
        <authorList>
            <consortium name="Ensembl"/>
        </authorList>
    </citation>
    <scope>IDENTIFICATION</scope>
</reference>
<evidence type="ECO:0000259" key="4">
    <source>
        <dbReference type="PROSITE" id="PS50878"/>
    </source>
</evidence>
<dbReference type="CDD" id="cd01650">
    <property type="entry name" value="RT_nLTR_like"/>
    <property type="match status" value="1"/>
</dbReference>
<evidence type="ECO:0000313" key="5">
    <source>
        <dbReference type="Ensembl" id="ENSHHUP00000034581.1"/>
    </source>
</evidence>
<dbReference type="GO" id="GO:0004523">
    <property type="term" value="F:RNA-DNA hybrid ribonuclease activity"/>
    <property type="evidence" value="ECO:0007669"/>
    <property type="project" value="UniProtKB-EC"/>
</dbReference>
<sequence>MREREHESARESARERERARERESASTRERETLHTRINKHVHQKKEGKIFACFIDFKKAFDSIWHEGLFYKILQTGLGGKVYDLIKCMYTENKCAIKIKNQRTELFSQSRGVRQGCSLSPNLFNIYINELADMLDQYPAPGLTLFDTEVKYLLYADDLVLLSPTKEGLQQNLNILEQYCHNWALAVNFKKTKIMIFQKKPRCQNHKYKFTLNNTIIEHTKNYTYLGLTISASGNFNMAVNALKEKARRALYAIKMKLFKINIPIRIWTKIFDSVILPIALYGSEVWGPLNKLDFKRWDKHPIEALHAEFCRKILQVQRNTPTNACRAELGRFPVVMKIQKRSLKFWRHLNSSPNSSLQFKALQTQELSPETSPLSQLVLDLTNQADTSTASKERIPINKIMNQSKDSYLQHWKNETKSQSRLNCYLTLNRKYELADYLYSVRDTKQRQILTKYRLSDHRLAIETGRHKKTWLPKEERVCGHCTTGEVETEMHFLLYCDKYSSPRDTLFTEMTTFIPNFNSLNPEEKLKILMGEGAMAPLAAKYVFACHSLRDTE</sequence>
<dbReference type="EC" id="3.1.26.4" evidence="2"/>
<reference evidence="6" key="1">
    <citation type="submission" date="2018-06" db="EMBL/GenBank/DDBJ databases">
        <title>Genome assembly of Danube salmon.</title>
        <authorList>
            <person name="Macqueen D.J."/>
            <person name="Gundappa M.K."/>
        </authorList>
    </citation>
    <scope>NUCLEOTIDE SEQUENCE [LARGE SCALE GENOMIC DNA]</scope>
</reference>
<dbReference type="InterPro" id="IPR000477">
    <property type="entry name" value="RT_dom"/>
</dbReference>
<dbReference type="Proteomes" id="UP000314982">
    <property type="component" value="Unassembled WGS sequence"/>
</dbReference>
<evidence type="ECO:0000256" key="1">
    <source>
        <dbReference type="ARBA" id="ARBA00010879"/>
    </source>
</evidence>
<evidence type="ECO:0000256" key="3">
    <source>
        <dbReference type="SAM" id="MobiDB-lite"/>
    </source>
</evidence>
<dbReference type="InterPro" id="IPR043502">
    <property type="entry name" value="DNA/RNA_pol_sf"/>
</dbReference>
<keyword evidence="6" id="KW-1185">Reference proteome</keyword>
<dbReference type="Ensembl" id="ENSHHUT00000035962.1">
    <property type="protein sequence ID" value="ENSHHUP00000034581.1"/>
    <property type="gene ID" value="ENSHHUG00000021774.1"/>
</dbReference>
<evidence type="ECO:0000256" key="2">
    <source>
        <dbReference type="ARBA" id="ARBA00012180"/>
    </source>
</evidence>
<dbReference type="Gene3D" id="3.30.70.270">
    <property type="match status" value="1"/>
</dbReference>
<dbReference type="GeneTree" id="ENSGT00940000164961"/>
<evidence type="ECO:0000313" key="6">
    <source>
        <dbReference type="Proteomes" id="UP000314982"/>
    </source>
</evidence>
<dbReference type="AlphaFoldDB" id="A0A4W5M7B9"/>
<comment type="similarity">
    <text evidence="1">Belongs to the beta type-B retroviral polymerase family. HERV class-II K(HML-2) pol subfamily.</text>
</comment>
<dbReference type="Pfam" id="PF00078">
    <property type="entry name" value="RVT_1"/>
    <property type="match status" value="1"/>
</dbReference>
<name>A0A4W5M7B9_9TELE</name>
<feature type="region of interest" description="Disordered" evidence="3">
    <location>
        <begin position="1"/>
        <end position="32"/>
    </location>
</feature>
<dbReference type="InterPro" id="IPR043128">
    <property type="entry name" value="Rev_trsase/Diguanyl_cyclase"/>
</dbReference>
<dbReference type="PANTHER" id="PTHR47027">
    <property type="entry name" value="REVERSE TRANSCRIPTASE DOMAIN-CONTAINING PROTEIN"/>
    <property type="match status" value="1"/>
</dbReference>
<dbReference type="PANTHER" id="PTHR47027:SF20">
    <property type="entry name" value="REVERSE TRANSCRIPTASE-LIKE PROTEIN WITH RNA-DIRECTED DNA POLYMERASE DOMAIN"/>
    <property type="match status" value="1"/>
</dbReference>
<dbReference type="STRING" id="62062.ENSHHUP00000034581"/>
<reference evidence="5" key="2">
    <citation type="submission" date="2025-08" db="UniProtKB">
        <authorList>
            <consortium name="Ensembl"/>
        </authorList>
    </citation>
    <scope>IDENTIFICATION</scope>
</reference>
<accession>A0A4W5M7B9</accession>
<dbReference type="PROSITE" id="PS50878">
    <property type="entry name" value="RT_POL"/>
    <property type="match status" value="1"/>
</dbReference>
<organism evidence="5 6">
    <name type="scientific">Hucho hucho</name>
    <name type="common">huchen</name>
    <dbReference type="NCBI Taxonomy" id="62062"/>
    <lineage>
        <taxon>Eukaryota</taxon>
        <taxon>Metazoa</taxon>
        <taxon>Chordata</taxon>
        <taxon>Craniata</taxon>
        <taxon>Vertebrata</taxon>
        <taxon>Euteleostomi</taxon>
        <taxon>Actinopterygii</taxon>
        <taxon>Neopterygii</taxon>
        <taxon>Teleostei</taxon>
        <taxon>Protacanthopterygii</taxon>
        <taxon>Salmoniformes</taxon>
        <taxon>Salmonidae</taxon>
        <taxon>Salmoninae</taxon>
        <taxon>Hucho</taxon>
    </lineage>
</organism>
<protein>
    <recommendedName>
        <fullName evidence="2">ribonuclease H</fullName>
        <ecNumber evidence="2">3.1.26.4</ecNumber>
    </recommendedName>
</protein>
<feature type="domain" description="Reverse transcriptase" evidence="4">
    <location>
        <begin position="1"/>
        <end position="229"/>
    </location>
</feature>